<evidence type="ECO:0000256" key="1">
    <source>
        <dbReference type="SAM" id="Phobius"/>
    </source>
</evidence>
<accession>A0A1J4MXP7</accession>
<evidence type="ECO:0000256" key="2">
    <source>
        <dbReference type="SAM" id="SignalP"/>
    </source>
</evidence>
<keyword evidence="1" id="KW-1133">Transmembrane helix</keyword>
<reference evidence="3 4" key="1">
    <citation type="submission" date="2016-10" db="EMBL/GenBank/DDBJ databases">
        <title>Reductive evolution of mitochondrial metabolism and differential evolution of invasion-related proteins in Cryptosporidium.</title>
        <authorList>
            <person name="Liu S."/>
            <person name="Roellig D.M."/>
            <person name="Guo Y."/>
            <person name="Li N."/>
            <person name="Frace M.A."/>
            <person name="Tang K."/>
            <person name="Zhang L."/>
            <person name="Feng Y."/>
            <person name="Xiao L."/>
        </authorList>
    </citation>
    <scope>NUCLEOTIDE SEQUENCE [LARGE SCALE GENOMIC DNA]</scope>
    <source>
        <strain evidence="3">30847</strain>
    </source>
</reference>
<comment type="caution">
    <text evidence="3">The sequence shown here is derived from an EMBL/GenBank/DDBJ whole genome shotgun (WGS) entry which is preliminary data.</text>
</comment>
<dbReference type="EMBL" id="LRBS01000031">
    <property type="protein sequence ID" value="OII77701.1"/>
    <property type="molecule type" value="Genomic_DNA"/>
</dbReference>
<name>A0A1J4MXP7_9CRYT</name>
<dbReference type="Proteomes" id="UP000186804">
    <property type="component" value="Unassembled WGS sequence"/>
</dbReference>
<keyword evidence="1" id="KW-0812">Transmembrane</keyword>
<evidence type="ECO:0000313" key="4">
    <source>
        <dbReference type="Proteomes" id="UP000186804"/>
    </source>
</evidence>
<dbReference type="AlphaFoldDB" id="A0A1J4MXP7"/>
<dbReference type="OrthoDB" id="10288038at2759"/>
<organism evidence="3 4">
    <name type="scientific">Cryptosporidium andersoni</name>
    <dbReference type="NCBI Taxonomy" id="117008"/>
    <lineage>
        <taxon>Eukaryota</taxon>
        <taxon>Sar</taxon>
        <taxon>Alveolata</taxon>
        <taxon>Apicomplexa</taxon>
        <taxon>Conoidasida</taxon>
        <taxon>Coccidia</taxon>
        <taxon>Eucoccidiorida</taxon>
        <taxon>Eimeriorina</taxon>
        <taxon>Cryptosporidiidae</taxon>
        <taxon>Cryptosporidium</taxon>
    </lineage>
</organism>
<feature type="transmembrane region" description="Helical" evidence="1">
    <location>
        <begin position="65"/>
        <end position="88"/>
    </location>
</feature>
<protein>
    <submittedName>
        <fullName evidence="3">Uncharacterized protein</fullName>
    </submittedName>
</protein>
<proteinExistence type="predicted"/>
<dbReference type="GeneID" id="92365702"/>
<keyword evidence="2" id="KW-0732">Signal</keyword>
<keyword evidence="4" id="KW-1185">Reference proteome</keyword>
<dbReference type="VEuPathDB" id="CryptoDB:cand_015170"/>
<gene>
    <name evidence="3" type="ORF">cand_015170</name>
</gene>
<feature type="signal peptide" evidence="2">
    <location>
        <begin position="1"/>
        <end position="23"/>
    </location>
</feature>
<dbReference type="RefSeq" id="XP_067069547.1">
    <property type="nucleotide sequence ID" value="XM_067211752.1"/>
</dbReference>
<sequence length="243" mass="26776">MNVLLFTSCLLLIYVQVSVVCEGTNIIVDPLPAHHNSDFSQLQGDLVENVPNMDTSTQDQASNDILWMVRIVSASQFILIPAINIGIFSKMGSQARERAAIFGENIAKSVVNTKKSKLKNCVSGTEPNLMAAARRPGALLNPCKLNNKDCYEESNKVRPQNINNINVYMAKGYNTNSITDKGLQVRKVPNVPSILISTQRALSEETTQDFPIHLRNHLGTGKSSLHKIKLHSDEGKLIKLAPQ</sequence>
<feature type="chain" id="PRO_5009630348" evidence="2">
    <location>
        <begin position="24"/>
        <end position="243"/>
    </location>
</feature>
<keyword evidence="1" id="KW-0472">Membrane</keyword>
<evidence type="ECO:0000313" key="3">
    <source>
        <dbReference type="EMBL" id="OII77701.1"/>
    </source>
</evidence>